<keyword evidence="1" id="KW-0472">Membrane</keyword>
<dbReference type="Gene3D" id="3.40.1350.10">
    <property type="match status" value="1"/>
</dbReference>
<proteinExistence type="predicted"/>
<dbReference type="EMBL" id="OU015430">
    <property type="protein sequence ID" value="CAG4971985.1"/>
    <property type="molecule type" value="Genomic_DNA"/>
</dbReference>
<gene>
    <name evidence="3" type="ORF">LYB30171_01101</name>
</gene>
<evidence type="ECO:0000313" key="3">
    <source>
        <dbReference type="EMBL" id="CAG4971985.1"/>
    </source>
</evidence>
<evidence type="ECO:0000313" key="4">
    <source>
        <dbReference type="Proteomes" id="UP000680116"/>
    </source>
</evidence>
<reference evidence="3 4" key="1">
    <citation type="submission" date="2021-04" db="EMBL/GenBank/DDBJ databases">
        <authorList>
            <person name="Rodrigo-Torres L."/>
            <person name="Arahal R. D."/>
            <person name="Lucena T."/>
        </authorList>
    </citation>
    <scope>NUCLEOTIDE SEQUENCE [LARGE SCALE GENOMIC DNA]</scope>
    <source>
        <strain evidence="3 4">CECT 30171</strain>
    </source>
</reference>
<sequence length="300" mass="32330">MSGLKNVRNRRDDALSRVRWDQFESLLAVYFRGQGYEVDHCGTGGGDTRFDGGIDLRLRRPGEYVLVQCKHWNAKQVPHNEVHQLLGLMLNEDATSAILVTSGEFTTAARQAATRLGRVRLIDGEELRVMLGPLPEPQPDRMEDVLRGFAGTVVRSGLSDQVMSAVGARVGGHVRREAGRAVKGALVTLGLKLLAGAVLLAVVLVVFNNMRASLQSQLTRPTPRPPAITAAPIAATPDASKPVAATRDECREVIDALSGTYIDHCASGAAPTVPTEAERRALARKADEAIKLIEASTPEM</sequence>
<dbReference type="SUPFAM" id="SSF52980">
    <property type="entry name" value="Restriction endonuclease-like"/>
    <property type="match status" value="1"/>
</dbReference>
<keyword evidence="4" id="KW-1185">Reference proteome</keyword>
<evidence type="ECO:0000259" key="2">
    <source>
        <dbReference type="Pfam" id="PF04471"/>
    </source>
</evidence>
<keyword evidence="1" id="KW-0812">Transmembrane</keyword>
<dbReference type="InterPro" id="IPR007560">
    <property type="entry name" value="Restrct_endonuc_IV_Mrr"/>
</dbReference>
<evidence type="ECO:0000256" key="1">
    <source>
        <dbReference type="SAM" id="Phobius"/>
    </source>
</evidence>
<name>A0ABN7QXB4_9GAMM</name>
<dbReference type="Pfam" id="PF04471">
    <property type="entry name" value="Mrr_cat"/>
    <property type="match status" value="1"/>
</dbReference>
<feature type="domain" description="Restriction endonuclease type IV Mrr" evidence="2">
    <location>
        <begin position="16"/>
        <end position="130"/>
    </location>
</feature>
<feature type="transmembrane region" description="Helical" evidence="1">
    <location>
        <begin position="185"/>
        <end position="207"/>
    </location>
</feature>
<organism evidence="3 4">
    <name type="scientific">Novilysobacter luteus</name>
    <dbReference type="NCBI Taxonomy" id="2822368"/>
    <lineage>
        <taxon>Bacteria</taxon>
        <taxon>Pseudomonadati</taxon>
        <taxon>Pseudomonadota</taxon>
        <taxon>Gammaproteobacteria</taxon>
        <taxon>Lysobacterales</taxon>
        <taxon>Lysobacteraceae</taxon>
        <taxon>Novilysobacter</taxon>
    </lineage>
</organism>
<dbReference type="InterPro" id="IPR011856">
    <property type="entry name" value="tRNA_endonuc-like_dom_sf"/>
</dbReference>
<accession>A0ABN7QXB4</accession>
<dbReference type="InterPro" id="IPR011335">
    <property type="entry name" value="Restrct_endonuc-II-like"/>
</dbReference>
<protein>
    <recommendedName>
        <fullName evidence="2">Restriction endonuclease type IV Mrr domain-containing protein</fullName>
    </recommendedName>
</protein>
<dbReference type="PANTHER" id="PTHR30015:SF7">
    <property type="entry name" value="TYPE IV METHYL-DIRECTED RESTRICTION ENZYME ECOKMRR"/>
    <property type="match status" value="1"/>
</dbReference>
<dbReference type="PANTHER" id="PTHR30015">
    <property type="entry name" value="MRR RESTRICTION SYSTEM PROTEIN"/>
    <property type="match status" value="1"/>
</dbReference>
<dbReference type="Proteomes" id="UP000680116">
    <property type="component" value="Chromosome"/>
</dbReference>
<dbReference type="RefSeq" id="WP_215220031.1">
    <property type="nucleotide sequence ID" value="NZ_OU015430.1"/>
</dbReference>
<dbReference type="InterPro" id="IPR052906">
    <property type="entry name" value="Type_IV_Methyl-Rstrct_Enzyme"/>
</dbReference>
<keyword evidence="1" id="KW-1133">Transmembrane helix</keyword>